<dbReference type="RefSeq" id="WP_071308525.1">
    <property type="nucleotide sequence ID" value="NZ_MLQR01000003.1"/>
</dbReference>
<dbReference type="EMBL" id="MLQR01000003">
    <property type="protein sequence ID" value="OIJ16835.1"/>
    <property type="molecule type" value="Genomic_DNA"/>
</dbReference>
<reference evidence="1 2" key="1">
    <citation type="submission" date="2016-10" db="EMBL/GenBank/DDBJ databases">
        <title>Draft genome sequences of four alkaliphilic bacteria belonging to the Anaerobacillus genus.</title>
        <authorList>
            <person name="Bassil N.M."/>
            <person name="Lloyd J.R."/>
        </authorList>
    </citation>
    <scope>NUCLEOTIDE SEQUENCE [LARGE SCALE GENOMIC DNA]</scope>
    <source>
        <strain evidence="1 2">DSM 18345</strain>
    </source>
</reference>
<proteinExistence type="predicted"/>
<name>A0A1S2LZE2_9BACI</name>
<protein>
    <submittedName>
        <fullName evidence="1">Uncharacterized protein</fullName>
    </submittedName>
</protein>
<accession>A0A1S2LZE2</accession>
<evidence type="ECO:0000313" key="1">
    <source>
        <dbReference type="EMBL" id="OIJ16835.1"/>
    </source>
</evidence>
<sequence>MKNKNKFQTNDKVSILATGQTVTVNKFKYVPNMKRYSYTVNENPQTFYFEEELEAKTEQ</sequence>
<organism evidence="1 2">
    <name type="scientific">Anaerobacillus alkalilacustris</name>
    <dbReference type="NCBI Taxonomy" id="393763"/>
    <lineage>
        <taxon>Bacteria</taxon>
        <taxon>Bacillati</taxon>
        <taxon>Bacillota</taxon>
        <taxon>Bacilli</taxon>
        <taxon>Bacillales</taxon>
        <taxon>Bacillaceae</taxon>
        <taxon>Anaerobacillus</taxon>
    </lineage>
</organism>
<evidence type="ECO:0000313" key="2">
    <source>
        <dbReference type="Proteomes" id="UP000179524"/>
    </source>
</evidence>
<dbReference type="Proteomes" id="UP000179524">
    <property type="component" value="Unassembled WGS sequence"/>
</dbReference>
<comment type="caution">
    <text evidence="1">The sequence shown here is derived from an EMBL/GenBank/DDBJ whole genome shotgun (WGS) entry which is preliminary data.</text>
</comment>
<dbReference type="AlphaFoldDB" id="A0A1S2LZE2"/>
<gene>
    <name evidence="1" type="ORF">BKP37_04705</name>
</gene>
<keyword evidence="2" id="KW-1185">Reference proteome</keyword>
<dbReference type="OrthoDB" id="2905825at2"/>